<comment type="caution">
    <text evidence="2">The sequence shown here is derived from an EMBL/GenBank/DDBJ whole genome shotgun (WGS) entry which is preliminary data.</text>
</comment>
<accession>A0A7X2H4P0</accession>
<protein>
    <submittedName>
        <fullName evidence="2">Uncharacterized protein</fullName>
    </submittedName>
</protein>
<keyword evidence="1" id="KW-1133">Transmembrane helix</keyword>
<evidence type="ECO:0000313" key="2">
    <source>
        <dbReference type="EMBL" id="MRN53479.1"/>
    </source>
</evidence>
<sequence length="73" mass="8718">MKKILSRIAMMLLLFIFVAIVVCFYLNQFMYAYGLILVLFIVFAGIGQLSKLKNDEYMYHKLSRTDEYEDYTR</sequence>
<keyword evidence="1" id="KW-0472">Membrane</keyword>
<feature type="transmembrane region" description="Helical" evidence="1">
    <location>
        <begin position="33"/>
        <end position="52"/>
    </location>
</feature>
<gene>
    <name evidence="2" type="ORF">GJB61_10785</name>
</gene>
<evidence type="ECO:0000313" key="3">
    <source>
        <dbReference type="Proteomes" id="UP000463051"/>
    </source>
</evidence>
<name>A0A7X2H4P0_9BACL</name>
<reference evidence="2 3" key="1">
    <citation type="submission" date="2019-11" db="EMBL/GenBank/DDBJ databases">
        <title>Paenibacillus monticola sp. nov., a novel PGPR strain isolated from mountain sample in China.</title>
        <authorList>
            <person name="Zhao Q."/>
            <person name="Li H.-P."/>
            <person name="Zhang J.-L."/>
        </authorList>
    </citation>
    <scope>NUCLEOTIDE SEQUENCE [LARGE SCALE GENOMIC DNA]</scope>
    <source>
        <strain evidence="2 3">LC-T2</strain>
    </source>
</reference>
<keyword evidence="1" id="KW-0812">Transmembrane</keyword>
<feature type="transmembrane region" description="Helical" evidence="1">
    <location>
        <begin position="7"/>
        <end position="27"/>
    </location>
</feature>
<dbReference type="AlphaFoldDB" id="A0A7X2H4P0"/>
<dbReference type="RefSeq" id="WP_154118498.1">
    <property type="nucleotide sequence ID" value="NZ_WJXB01000003.1"/>
</dbReference>
<keyword evidence="3" id="KW-1185">Reference proteome</keyword>
<dbReference type="Proteomes" id="UP000463051">
    <property type="component" value="Unassembled WGS sequence"/>
</dbReference>
<dbReference type="EMBL" id="WJXB01000003">
    <property type="protein sequence ID" value="MRN53479.1"/>
    <property type="molecule type" value="Genomic_DNA"/>
</dbReference>
<proteinExistence type="predicted"/>
<evidence type="ECO:0000256" key="1">
    <source>
        <dbReference type="SAM" id="Phobius"/>
    </source>
</evidence>
<organism evidence="2 3">
    <name type="scientific">Paenibacillus monticola</name>
    <dbReference type="NCBI Taxonomy" id="2666075"/>
    <lineage>
        <taxon>Bacteria</taxon>
        <taxon>Bacillati</taxon>
        <taxon>Bacillota</taxon>
        <taxon>Bacilli</taxon>
        <taxon>Bacillales</taxon>
        <taxon>Paenibacillaceae</taxon>
        <taxon>Paenibacillus</taxon>
    </lineage>
</organism>